<organism evidence="3 4">
    <name type="scientific">Parascardovia denticolens DSM 10105 = JCM 12538</name>
    <dbReference type="NCBI Taxonomy" id="864564"/>
    <lineage>
        <taxon>Bacteria</taxon>
        <taxon>Bacillati</taxon>
        <taxon>Actinomycetota</taxon>
        <taxon>Actinomycetes</taxon>
        <taxon>Bifidobacteriales</taxon>
        <taxon>Bifidobacteriaceae</taxon>
        <taxon>Parascardovia</taxon>
    </lineage>
</organism>
<dbReference type="PANTHER" id="PTHR30204">
    <property type="entry name" value="REDOX-CYCLING DRUG-SENSING TRANSCRIPTIONAL ACTIVATOR SOXR"/>
    <property type="match status" value="1"/>
</dbReference>
<dbReference type="PANTHER" id="PTHR30204:SF3">
    <property type="entry name" value="HTH MERR-TYPE DOMAIN-CONTAINING PROTEIN"/>
    <property type="match status" value="1"/>
</dbReference>
<reference evidence="3 4" key="1">
    <citation type="submission" date="2010-12" db="EMBL/GenBank/DDBJ databases">
        <authorList>
            <person name="Muzny D."/>
            <person name="Qin X."/>
            <person name="Buhay C."/>
            <person name="Dugan-Rocha S."/>
            <person name="Ding Y."/>
            <person name="Chen G."/>
            <person name="Hawes A."/>
            <person name="Holder M."/>
            <person name="Jhangiani S."/>
            <person name="Johnson A."/>
            <person name="Khan Z."/>
            <person name="Li Z."/>
            <person name="Liu W."/>
            <person name="Liu X."/>
            <person name="Perez L."/>
            <person name="Shen H."/>
            <person name="Wang Q."/>
            <person name="Watt J."/>
            <person name="Xi L."/>
            <person name="Xin Y."/>
            <person name="Zhou J."/>
            <person name="Deng J."/>
            <person name="Jiang H."/>
            <person name="Liu Y."/>
            <person name="Qu J."/>
            <person name="Song X.-Z."/>
            <person name="Zhang L."/>
            <person name="Villasana D."/>
            <person name="Johnson A."/>
            <person name="Liu J."/>
            <person name="Liyanage D."/>
            <person name="Lorensuhewa L."/>
            <person name="Robinson T."/>
            <person name="Song A."/>
            <person name="Song B.-B."/>
            <person name="Dinh H."/>
            <person name="Thornton R."/>
            <person name="Coyle M."/>
            <person name="Francisco L."/>
            <person name="Jackson L."/>
            <person name="Javaid M."/>
            <person name="Korchina V."/>
            <person name="Kovar C."/>
            <person name="Mata R."/>
            <person name="Mathew T."/>
            <person name="Ngo R."/>
            <person name="Nguyen L."/>
            <person name="Nguyen N."/>
            <person name="Okwuonu G."/>
            <person name="Ongeri F."/>
            <person name="Pham C."/>
            <person name="Simmons D."/>
            <person name="Wilczek-Boney K."/>
            <person name="Hale W."/>
            <person name="Jakkamsetti A."/>
            <person name="Pham P."/>
            <person name="Ruth R."/>
            <person name="San Lucas F."/>
            <person name="Warren J."/>
            <person name="Zhang J."/>
            <person name="Zhao Z."/>
            <person name="Zhou C."/>
            <person name="Zhu D."/>
            <person name="Lee S."/>
            <person name="Bess C."/>
            <person name="Blankenburg K."/>
            <person name="Forbes L."/>
            <person name="Fu Q."/>
            <person name="Gubbala S."/>
            <person name="Hirani K."/>
            <person name="Jayaseelan J.C."/>
            <person name="Lara F."/>
            <person name="Munidasa M."/>
            <person name="Palculict T."/>
            <person name="Patil S."/>
            <person name="Pu L.-L."/>
            <person name="Saada N."/>
            <person name="Tang L."/>
            <person name="Weissenberger G."/>
            <person name="Zhu Y."/>
            <person name="Hemphill L."/>
            <person name="Shang Y."/>
            <person name="Youmans B."/>
            <person name="Ayvaz T."/>
            <person name="Ross M."/>
            <person name="Santibanez J."/>
            <person name="Aqrawi P."/>
            <person name="Gross S."/>
            <person name="Joshi V."/>
            <person name="Fowler G."/>
            <person name="Nazareth L."/>
            <person name="Reid J."/>
            <person name="Worley K."/>
            <person name="Petrosino J."/>
            <person name="Highlander S."/>
            <person name="Gibbs R."/>
        </authorList>
    </citation>
    <scope>NUCLEOTIDE SEQUENCE [LARGE SCALE GENOMIC DNA]</scope>
    <source>
        <strain evidence="3 4">DSM 10105</strain>
    </source>
</reference>
<name>E6JYL1_PARDN</name>
<comment type="caution">
    <text evidence="3">The sequence shown here is derived from an EMBL/GenBank/DDBJ whole genome shotgun (WGS) entry which is preliminary data.</text>
</comment>
<gene>
    <name evidence="3" type="ORF">HMPREF0620_0843</name>
</gene>
<dbReference type="InterPro" id="IPR000551">
    <property type="entry name" value="MerR-type_HTH_dom"/>
</dbReference>
<dbReference type="AlphaFoldDB" id="E6JYL1"/>
<evidence type="ECO:0000313" key="4">
    <source>
        <dbReference type="Proteomes" id="UP000004946"/>
    </source>
</evidence>
<sequence>MLKLHISSLGFEDGHMMKDMKTETQAQGRPQLSLHVRLSDRTELKAQDAVQGELFETSDSKDLKRGYKGPVAAKVAGITYRQLDYWARKQIVEPSITPSHGSGSRRLYSFKDVVILAVSKRLLDAGVNLQNVNKAISFLMNHESKDLEQMTILCDGQRVVDCQSDRQMMELMSSGQAIFGVSVSVIWHKVEASLDQTDYVDLTDSQVKAHPGRVIDELAERRLRKRIELQKAQRQEHRARVI</sequence>
<protein>
    <recommendedName>
        <fullName evidence="2">HTH merR-type domain-containing protein</fullName>
    </recommendedName>
</protein>
<dbReference type="EMBL" id="AEON01000001">
    <property type="protein sequence ID" value="EFT83838.1"/>
    <property type="molecule type" value="Genomic_DNA"/>
</dbReference>
<dbReference type="Pfam" id="PF13411">
    <property type="entry name" value="MerR_1"/>
    <property type="match status" value="1"/>
</dbReference>
<feature type="domain" description="HTH merR-type" evidence="2">
    <location>
        <begin position="71"/>
        <end position="138"/>
    </location>
</feature>
<dbReference type="InterPro" id="IPR047057">
    <property type="entry name" value="MerR_fam"/>
</dbReference>
<dbReference type="SMART" id="SM00422">
    <property type="entry name" value="HTH_MERR"/>
    <property type="match status" value="1"/>
</dbReference>
<dbReference type="Proteomes" id="UP000004946">
    <property type="component" value="Chromosome"/>
</dbReference>
<accession>E6JYL1</accession>
<evidence type="ECO:0000259" key="2">
    <source>
        <dbReference type="PROSITE" id="PS50937"/>
    </source>
</evidence>
<dbReference type="GO" id="GO:0003700">
    <property type="term" value="F:DNA-binding transcription factor activity"/>
    <property type="evidence" value="ECO:0007669"/>
    <property type="project" value="InterPro"/>
</dbReference>
<proteinExistence type="predicted"/>
<evidence type="ECO:0000256" key="1">
    <source>
        <dbReference type="ARBA" id="ARBA00023125"/>
    </source>
</evidence>
<dbReference type="GO" id="GO:0003677">
    <property type="term" value="F:DNA binding"/>
    <property type="evidence" value="ECO:0007669"/>
    <property type="project" value="UniProtKB-KW"/>
</dbReference>
<keyword evidence="1" id="KW-0238">DNA-binding</keyword>
<dbReference type="Gene3D" id="1.10.1660.10">
    <property type="match status" value="1"/>
</dbReference>
<keyword evidence="4" id="KW-1185">Reference proteome</keyword>
<dbReference type="HOGENOM" id="CLU_092079_0_0_11"/>
<dbReference type="SUPFAM" id="SSF46955">
    <property type="entry name" value="Putative DNA-binding domain"/>
    <property type="match status" value="1"/>
</dbReference>
<dbReference type="eggNOG" id="COG0789">
    <property type="taxonomic scope" value="Bacteria"/>
</dbReference>
<dbReference type="InterPro" id="IPR009061">
    <property type="entry name" value="DNA-bd_dom_put_sf"/>
</dbReference>
<dbReference type="PROSITE" id="PS50937">
    <property type="entry name" value="HTH_MERR_2"/>
    <property type="match status" value="1"/>
</dbReference>
<evidence type="ECO:0000313" key="3">
    <source>
        <dbReference type="EMBL" id="EFT83838.1"/>
    </source>
</evidence>